<dbReference type="AlphaFoldDB" id="A0A108U7A8"/>
<evidence type="ECO:0008006" key="3">
    <source>
        <dbReference type="Google" id="ProtNLM"/>
    </source>
</evidence>
<dbReference type="OrthoDB" id="5965899at2"/>
<accession>A0A108U7A8</accession>
<protein>
    <recommendedName>
        <fullName evidence="3">AsmA family protein</fullName>
    </recommendedName>
</protein>
<keyword evidence="2" id="KW-1185">Reference proteome</keyword>
<gene>
    <name evidence="1" type="ORF">AZ78_1417</name>
</gene>
<evidence type="ECO:0000313" key="2">
    <source>
        <dbReference type="Proteomes" id="UP000023435"/>
    </source>
</evidence>
<dbReference type="RefSeq" id="WP_036101963.1">
    <property type="nucleotide sequence ID" value="NZ_JAJA02000001.1"/>
</dbReference>
<proteinExistence type="predicted"/>
<dbReference type="Proteomes" id="UP000023435">
    <property type="component" value="Unassembled WGS sequence"/>
</dbReference>
<sequence>MPADTTAPSAPRSPRPRRWRRKLLIVAALLLLALIALRWVSRPSQVSWIVLGQAGKALGLEITASGASEYRLRGTPMLEVRDLVAREPGAAAPLLRAERVYLSLPWSTIRAAGAALDVERVELDAPQLDIGALQHWLATRPPSNEPLRLPSLSDGLRVTRGRVGGAGWSIDDIAVAIAELHPDRPARGRLQGRVQSSGVQVPFDLAATLQRPAAARGLGLAGRVAVEAKDWKLPMRIRLGALLHAGDDGLGLDRMRLAAQARYRAGDTDLPFAFGLFAPLRYRDGQVSLAPLGAAVRGAGVMPNFDAAGRFAFGETMQLQLDGRLAAWPDAWPSLPPPLGQSQSPLPFVLDYRGAADFSGDTALQLRRDQTRFDGRFRLPEMLQWVDAGAQGALLPPLSGTLSTPKIEVSGASLEGVEIEIEQDDPPPTSAPTP</sequence>
<organism evidence="1 2">
    <name type="scientific">Lysobacter capsici AZ78</name>
    <dbReference type="NCBI Taxonomy" id="1444315"/>
    <lineage>
        <taxon>Bacteria</taxon>
        <taxon>Pseudomonadati</taxon>
        <taxon>Pseudomonadota</taxon>
        <taxon>Gammaproteobacteria</taxon>
        <taxon>Lysobacterales</taxon>
        <taxon>Lysobacteraceae</taxon>
        <taxon>Lysobacter</taxon>
    </lineage>
</organism>
<dbReference type="EMBL" id="JAJA02000001">
    <property type="protein sequence ID" value="KWS03868.1"/>
    <property type="molecule type" value="Genomic_DNA"/>
</dbReference>
<evidence type="ECO:0000313" key="1">
    <source>
        <dbReference type="EMBL" id="KWS03868.1"/>
    </source>
</evidence>
<name>A0A108U7A8_9GAMM</name>
<comment type="caution">
    <text evidence="1">The sequence shown here is derived from an EMBL/GenBank/DDBJ whole genome shotgun (WGS) entry which is preliminary data.</text>
</comment>
<reference evidence="1 2" key="1">
    <citation type="journal article" date="2014" name="Genome Announc.">
        <title>Draft Genome Sequence of Lysobacter capsici AZ78, a Bacterium Antagonistic to Plant-Pathogenic Oomycetes.</title>
        <authorList>
            <person name="Puopolo G."/>
            <person name="Sonego P."/>
            <person name="Engelen K."/>
            <person name="Pertot I."/>
        </authorList>
    </citation>
    <scope>NUCLEOTIDE SEQUENCE [LARGE SCALE GENOMIC DNA]</scope>
    <source>
        <strain evidence="1 2">AZ78</strain>
    </source>
</reference>